<dbReference type="eggNOG" id="COG0322">
    <property type="taxonomic scope" value="Bacteria"/>
</dbReference>
<sequence length="314" mass="35483">MQRRNRKMVGGWLVVVLLASLWGACSDTKWVQPKSGGMPYEVLVVGDTMDMIRKALGRDVVGLPQHEPQFDVSTVKRGGLNASLRLARNIVILDIDSGVFTNTRIRYEKNKYARPQMIVYIGTPSLLALRHDMSQQSRFLCKLFERVESNAAIEHLKTHRNAETEKQVEQLLGVKMWIPEDLTASRKGKNFVWLSNNSTANMRNIVVYRHGANPDVTTFTALRDSVMQSNIKGETDGMFMTTVQETVSGIKIRENKHDVLIFRGLWEMKGDCMGGPFVSHTVGDITAEAFLFAPGKKKRNQLRQLEAALYTLKQ</sequence>
<gene>
    <name evidence="1" type="ORF">HMPREF0645_1768</name>
</gene>
<dbReference type="RefSeq" id="WP_007173871.1">
    <property type="nucleotide sequence ID" value="NZ_GG704781.1"/>
</dbReference>
<evidence type="ECO:0008006" key="3">
    <source>
        <dbReference type="Google" id="ProtNLM"/>
    </source>
</evidence>
<dbReference type="Proteomes" id="UP000003160">
    <property type="component" value="Unassembled WGS sequence"/>
</dbReference>
<accession>D1PXT3</accession>
<dbReference type="PROSITE" id="PS51257">
    <property type="entry name" value="PROKAR_LIPOPROTEIN"/>
    <property type="match status" value="1"/>
</dbReference>
<dbReference type="OrthoDB" id="1115230at2"/>
<keyword evidence="2" id="KW-1185">Reference proteome</keyword>
<dbReference type="AlphaFoldDB" id="D1PXT3"/>
<comment type="caution">
    <text evidence="1">The sequence shown here is derived from an EMBL/GenBank/DDBJ whole genome shotgun (WGS) entry which is preliminary data.</text>
</comment>
<evidence type="ECO:0000313" key="2">
    <source>
        <dbReference type="Proteomes" id="UP000003160"/>
    </source>
</evidence>
<dbReference type="EMBL" id="ACKS01000072">
    <property type="protein sequence ID" value="EFA43754.1"/>
    <property type="molecule type" value="Genomic_DNA"/>
</dbReference>
<name>D1PXT3_9BACT</name>
<dbReference type="Pfam" id="PF16125">
    <property type="entry name" value="DUF4837"/>
    <property type="match status" value="1"/>
</dbReference>
<proteinExistence type="predicted"/>
<dbReference type="InterPro" id="IPR032286">
    <property type="entry name" value="DUF4837"/>
</dbReference>
<dbReference type="HOGENOM" id="CLU_064059_0_0_10"/>
<evidence type="ECO:0000313" key="1">
    <source>
        <dbReference type="EMBL" id="EFA43754.1"/>
    </source>
</evidence>
<organism evidence="1 2">
    <name type="scientific">Hallella bergensis DSM 17361</name>
    <dbReference type="NCBI Taxonomy" id="585502"/>
    <lineage>
        <taxon>Bacteria</taxon>
        <taxon>Pseudomonadati</taxon>
        <taxon>Bacteroidota</taxon>
        <taxon>Bacteroidia</taxon>
        <taxon>Bacteroidales</taxon>
        <taxon>Prevotellaceae</taxon>
        <taxon>Hallella</taxon>
    </lineage>
</organism>
<reference evidence="1 2" key="1">
    <citation type="submission" date="2009-10" db="EMBL/GenBank/DDBJ databases">
        <authorList>
            <person name="Qin X."/>
            <person name="Bachman B."/>
            <person name="Battles P."/>
            <person name="Bell A."/>
            <person name="Bess C."/>
            <person name="Bickham C."/>
            <person name="Chaboub L."/>
            <person name="Chen D."/>
            <person name="Coyle M."/>
            <person name="Deiros D.R."/>
            <person name="Dinh H."/>
            <person name="Forbes L."/>
            <person name="Fowler G."/>
            <person name="Francisco L."/>
            <person name="Fu Q."/>
            <person name="Gubbala S."/>
            <person name="Hale W."/>
            <person name="Han Y."/>
            <person name="Hemphill L."/>
            <person name="Highlander S.K."/>
            <person name="Hirani K."/>
            <person name="Hogues M."/>
            <person name="Jackson L."/>
            <person name="Jakkamsetti A."/>
            <person name="Javaid M."/>
            <person name="Jiang H."/>
            <person name="Korchina V."/>
            <person name="Kovar C."/>
            <person name="Lara F."/>
            <person name="Lee S."/>
            <person name="Mata R."/>
            <person name="Mathew T."/>
            <person name="Moen C."/>
            <person name="Morales K."/>
            <person name="Munidasa M."/>
            <person name="Nazareth L."/>
            <person name="Ngo R."/>
            <person name="Nguyen L."/>
            <person name="Okwuonu G."/>
            <person name="Ongeri F."/>
            <person name="Patil S."/>
            <person name="Petrosino J."/>
            <person name="Pham C."/>
            <person name="Pham P."/>
            <person name="Pu L.-L."/>
            <person name="Puazo M."/>
            <person name="Raj R."/>
            <person name="Reid J."/>
            <person name="Rouhana J."/>
            <person name="Saada N."/>
            <person name="Shang Y."/>
            <person name="Simmons D."/>
            <person name="Thornton R."/>
            <person name="Warren J."/>
            <person name="Weissenberger G."/>
            <person name="Zhang J."/>
            <person name="Zhang L."/>
            <person name="Zhou C."/>
            <person name="Zhu D."/>
            <person name="Muzny D."/>
            <person name="Worley K."/>
            <person name="Gibbs R."/>
        </authorList>
    </citation>
    <scope>NUCLEOTIDE SEQUENCE [LARGE SCALE GENOMIC DNA]</scope>
    <source>
        <strain evidence="1 2">DSM 17361</strain>
    </source>
</reference>
<protein>
    <recommendedName>
        <fullName evidence="3">DUF4837 domain-containing protein</fullName>
    </recommendedName>
</protein>